<dbReference type="Pfam" id="PF13416">
    <property type="entry name" value="SBP_bac_8"/>
    <property type="match status" value="1"/>
</dbReference>
<keyword evidence="4" id="KW-0732">Signal</keyword>
<name>A0ABD5PDB0_9EURY</name>
<keyword evidence="7" id="KW-1185">Reference proteome</keyword>
<dbReference type="EMBL" id="JBHSDS010000006">
    <property type="protein sequence ID" value="MFC4358459.1"/>
    <property type="molecule type" value="Genomic_DNA"/>
</dbReference>
<keyword evidence="2" id="KW-0813">Transport</keyword>
<dbReference type="PANTHER" id="PTHR30061">
    <property type="entry name" value="MALTOSE-BINDING PERIPLASMIC PROTEIN"/>
    <property type="match status" value="1"/>
</dbReference>
<reference evidence="6 7" key="1">
    <citation type="journal article" date="2019" name="Int. J. Syst. Evol. Microbiol.">
        <title>The Global Catalogue of Microorganisms (GCM) 10K type strain sequencing project: providing services to taxonomists for standard genome sequencing and annotation.</title>
        <authorList>
            <consortium name="The Broad Institute Genomics Platform"/>
            <consortium name="The Broad Institute Genome Sequencing Center for Infectious Disease"/>
            <person name="Wu L."/>
            <person name="Ma J."/>
        </authorList>
    </citation>
    <scope>NUCLEOTIDE SEQUENCE [LARGE SCALE GENOMIC DNA]</scope>
    <source>
        <strain evidence="6 7">CGMCC 1.12553</strain>
    </source>
</reference>
<comment type="caution">
    <text evidence="6">The sequence shown here is derived from an EMBL/GenBank/DDBJ whole genome shotgun (WGS) entry which is preliminary data.</text>
</comment>
<dbReference type="RefSeq" id="WP_267623808.1">
    <property type="nucleotide sequence ID" value="NZ_JAODIW010000008.1"/>
</dbReference>
<dbReference type="PROSITE" id="PS51257">
    <property type="entry name" value="PROKAR_LIPOPROTEIN"/>
    <property type="match status" value="1"/>
</dbReference>
<comment type="similarity">
    <text evidence="1">Belongs to the bacterial solute-binding protein 1 family.</text>
</comment>
<feature type="compositionally biased region" description="Gly residues" evidence="5">
    <location>
        <begin position="32"/>
        <end position="57"/>
    </location>
</feature>
<dbReference type="SUPFAM" id="SSF53850">
    <property type="entry name" value="Periplasmic binding protein-like II"/>
    <property type="match status" value="1"/>
</dbReference>
<accession>A0ABD5PDB0</accession>
<protein>
    <submittedName>
        <fullName evidence="6">Extracellular solute-binding protein</fullName>
    </submittedName>
</protein>
<evidence type="ECO:0000313" key="7">
    <source>
        <dbReference type="Proteomes" id="UP001595921"/>
    </source>
</evidence>
<dbReference type="Proteomes" id="UP001595921">
    <property type="component" value="Unassembled WGS sequence"/>
</dbReference>
<dbReference type="PANTHER" id="PTHR30061:SF50">
    <property type="entry name" value="MALTOSE_MALTODEXTRIN-BINDING PERIPLASMIC PROTEIN"/>
    <property type="match status" value="1"/>
</dbReference>
<evidence type="ECO:0000256" key="5">
    <source>
        <dbReference type="SAM" id="MobiDB-lite"/>
    </source>
</evidence>
<organism evidence="6 7">
    <name type="scientific">Halobium salinum</name>
    <dbReference type="NCBI Taxonomy" id="1364940"/>
    <lineage>
        <taxon>Archaea</taxon>
        <taxon>Methanobacteriati</taxon>
        <taxon>Methanobacteriota</taxon>
        <taxon>Stenosarchaea group</taxon>
        <taxon>Halobacteria</taxon>
        <taxon>Halobacteriales</taxon>
        <taxon>Haloferacaceae</taxon>
        <taxon>Halobium</taxon>
    </lineage>
</organism>
<evidence type="ECO:0000313" key="6">
    <source>
        <dbReference type="EMBL" id="MFC4358459.1"/>
    </source>
</evidence>
<dbReference type="InterPro" id="IPR006060">
    <property type="entry name" value="Maltose/Cyclodextrin-bd"/>
</dbReference>
<dbReference type="AlphaFoldDB" id="A0ABD5PDB0"/>
<dbReference type="Gene3D" id="3.40.190.10">
    <property type="entry name" value="Periplasmic binding protein-like II"/>
    <property type="match status" value="2"/>
</dbReference>
<feature type="region of interest" description="Disordered" evidence="5">
    <location>
        <begin position="26"/>
        <end position="72"/>
    </location>
</feature>
<gene>
    <name evidence="6" type="ORF">ACFO0N_10965</name>
</gene>
<dbReference type="InterPro" id="IPR006059">
    <property type="entry name" value="SBP"/>
</dbReference>
<proteinExistence type="inferred from homology"/>
<keyword evidence="3" id="KW-0762">Sugar transport</keyword>
<evidence type="ECO:0000256" key="4">
    <source>
        <dbReference type="ARBA" id="ARBA00022729"/>
    </source>
</evidence>
<evidence type="ECO:0000256" key="2">
    <source>
        <dbReference type="ARBA" id="ARBA00022448"/>
    </source>
</evidence>
<evidence type="ECO:0000256" key="3">
    <source>
        <dbReference type="ARBA" id="ARBA00022597"/>
    </source>
</evidence>
<sequence>MTMERRSVLKKLGVAGAFGGLAGCVGVQEQGESGGSSEGGSGSSGSAGNGSGSGNESGSGSSEESGPAGEALAWYALPDTELPARKETLEQFNDNSKHTIEGADISDMRKKTTSAIPAGQGPETFEWAHDLAGDYLDRGFIVGQGDQLSVSMDTFTDAAAQASQYDDKTIGLPHAAETVALVYNKEYVDEAPETVADMKKTMEEVHDPGNNMYGMGMPYADPYFLSAWAHAFGGYYFDRSKDEELGVGKSETVKGIQFTVDNFVPYMPNDPAYEPQASAFAEGNAAFAINGPWYLSTLNEKGVDYGIAKLPKPEGGDPQPFTGISLWYFSKAMGEGGANAAAARSFIEWFVTNEDLALQAAEETGSIPVLESLAGSDDLPENVRGFSEAVQQGRPMPADPKMNKVWDPVKAALTKAFNGKDVQQAMETAAKEIRSNWE</sequence>
<evidence type="ECO:0000256" key="1">
    <source>
        <dbReference type="ARBA" id="ARBA00008520"/>
    </source>
</evidence>
<dbReference type="PRINTS" id="PR00181">
    <property type="entry name" value="MALTOSEBP"/>
</dbReference>